<feature type="region of interest" description="Disordered" evidence="13">
    <location>
        <begin position="54"/>
        <end position="89"/>
    </location>
</feature>
<dbReference type="InterPro" id="IPR029063">
    <property type="entry name" value="SAM-dependent_MTases_sf"/>
</dbReference>
<name>A0A4Y7TLI1_COPMI</name>
<evidence type="ECO:0000256" key="5">
    <source>
        <dbReference type="ARBA" id="ARBA00022679"/>
    </source>
</evidence>
<dbReference type="Gene3D" id="3.40.50.150">
    <property type="entry name" value="Vaccinia Virus protein VP39"/>
    <property type="match status" value="1"/>
</dbReference>
<dbReference type="AlphaFoldDB" id="A0A4Y7TLI1"/>
<feature type="compositionally biased region" description="Basic residues" evidence="13">
    <location>
        <begin position="333"/>
        <end position="342"/>
    </location>
</feature>
<comment type="cofactor">
    <cofactor evidence="1">
        <name>Mg(2+)</name>
        <dbReference type="ChEBI" id="CHEBI:18420"/>
    </cofactor>
</comment>
<dbReference type="GO" id="GO:0001510">
    <property type="term" value="P:RNA methylation"/>
    <property type="evidence" value="ECO:0007669"/>
    <property type="project" value="InterPro"/>
</dbReference>
<comment type="caution">
    <text evidence="14">The sequence shown here is derived from an EMBL/GenBank/DDBJ whole genome shotgun (WGS) entry which is preliminary data.</text>
</comment>
<dbReference type="GO" id="GO:0005634">
    <property type="term" value="C:nucleus"/>
    <property type="evidence" value="ECO:0007669"/>
    <property type="project" value="TreeGrafter"/>
</dbReference>
<keyword evidence="5" id="KW-0808">Transferase</keyword>
<keyword evidence="4" id="KW-0489">Methyltransferase</keyword>
<keyword evidence="7" id="KW-0479">Metal-binding</keyword>
<evidence type="ECO:0000256" key="12">
    <source>
        <dbReference type="ARBA" id="ARBA00048418"/>
    </source>
</evidence>
<keyword evidence="6" id="KW-0949">S-adenosyl-L-methionine</keyword>
<feature type="non-terminal residue" evidence="14">
    <location>
        <position position="1"/>
    </location>
</feature>
<gene>
    <name evidence="14" type="ORF">FA13DRAFT_1576335</name>
</gene>
<evidence type="ECO:0000313" key="15">
    <source>
        <dbReference type="Proteomes" id="UP000298030"/>
    </source>
</evidence>
<evidence type="ECO:0000256" key="2">
    <source>
        <dbReference type="ARBA" id="ARBA00009026"/>
    </source>
</evidence>
<evidence type="ECO:0000256" key="6">
    <source>
        <dbReference type="ARBA" id="ARBA00022691"/>
    </source>
</evidence>
<evidence type="ECO:0000256" key="7">
    <source>
        <dbReference type="ARBA" id="ARBA00022723"/>
    </source>
</evidence>
<dbReference type="OrthoDB" id="2154311at2759"/>
<evidence type="ECO:0000256" key="11">
    <source>
        <dbReference type="ARBA" id="ARBA00035025"/>
    </source>
</evidence>
<evidence type="ECO:0000256" key="13">
    <source>
        <dbReference type="SAM" id="MobiDB-lite"/>
    </source>
</evidence>
<keyword evidence="9" id="KW-0694">RNA-binding</keyword>
<evidence type="ECO:0000256" key="4">
    <source>
        <dbReference type="ARBA" id="ARBA00022603"/>
    </source>
</evidence>
<dbReference type="EMBL" id="QPFP01000009">
    <property type="protein sequence ID" value="TEB34798.1"/>
    <property type="molecule type" value="Genomic_DNA"/>
</dbReference>
<evidence type="ECO:0000256" key="1">
    <source>
        <dbReference type="ARBA" id="ARBA00001946"/>
    </source>
</evidence>
<dbReference type="STRING" id="71717.A0A4Y7TLI1"/>
<feature type="compositionally biased region" description="Polar residues" evidence="13">
    <location>
        <begin position="526"/>
        <end position="539"/>
    </location>
</feature>
<feature type="non-terminal residue" evidence="14">
    <location>
        <position position="583"/>
    </location>
</feature>
<feature type="region of interest" description="Disordered" evidence="13">
    <location>
        <begin position="446"/>
        <end position="583"/>
    </location>
</feature>
<evidence type="ECO:0000256" key="9">
    <source>
        <dbReference type="ARBA" id="ARBA00022884"/>
    </source>
</evidence>
<dbReference type="EC" id="2.1.1.386" evidence="11"/>
<accession>A0A4Y7TLI1</accession>
<dbReference type="SUPFAM" id="SSF53335">
    <property type="entry name" value="S-adenosyl-L-methionine-dependent methyltransferases"/>
    <property type="match status" value="1"/>
</dbReference>
<keyword evidence="8" id="KW-0460">Magnesium</keyword>
<dbReference type="GO" id="GO:0005737">
    <property type="term" value="C:cytoplasm"/>
    <property type="evidence" value="ECO:0007669"/>
    <property type="project" value="TreeGrafter"/>
</dbReference>
<feature type="compositionally biased region" description="Pro residues" evidence="13">
    <location>
        <begin position="57"/>
        <end position="71"/>
    </location>
</feature>
<dbReference type="InterPro" id="IPR026610">
    <property type="entry name" value="Hen1"/>
</dbReference>
<dbReference type="PANTHER" id="PTHR21404:SF3">
    <property type="entry name" value="SMALL RNA 2'-O-METHYLTRANSFERASE"/>
    <property type="match status" value="1"/>
</dbReference>
<feature type="region of interest" description="Disordered" evidence="13">
    <location>
        <begin position="328"/>
        <end position="347"/>
    </location>
</feature>
<evidence type="ECO:0000256" key="8">
    <source>
        <dbReference type="ARBA" id="ARBA00022842"/>
    </source>
</evidence>
<dbReference type="GO" id="GO:0090486">
    <property type="term" value="F:small RNA 2'-O-methyltransferase activity"/>
    <property type="evidence" value="ECO:0007669"/>
    <property type="project" value="UniProtKB-EC"/>
</dbReference>
<dbReference type="GO" id="GO:0030422">
    <property type="term" value="P:siRNA processing"/>
    <property type="evidence" value="ECO:0007669"/>
    <property type="project" value="TreeGrafter"/>
</dbReference>
<comment type="similarity">
    <text evidence="2">Belongs to the methyltransferase superfamily. HEN1 family.</text>
</comment>
<organism evidence="14 15">
    <name type="scientific">Coprinellus micaceus</name>
    <name type="common">Glistening ink-cap mushroom</name>
    <name type="synonym">Coprinus micaceus</name>
    <dbReference type="NCBI Taxonomy" id="71717"/>
    <lineage>
        <taxon>Eukaryota</taxon>
        <taxon>Fungi</taxon>
        <taxon>Dikarya</taxon>
        <taxon>Basidiomycota</taxon>
        <taxon>Agaricomycotina</taxon>
        <taxon>Agaricomycetes</taxon>
        <taxon>Agaricomycetidae</taxon>
        <taxon>Agaricales</taxon>
        <taxon>Agaricineae</taxon>
        <taxon>Psathyrellaceae</taxon>
        <taxon>Coprinellus</taxon>
    </lineage>
</organism>
<evidence type="ECO:0000313" key="14">
    <source>
        <dbReference type="EMBL" id="TEB34798.1"/>
    </source>
</evidence>
<evidence type="ECO:0000256" key="3">
    <source>
        <dbReference type="ARBA" id="ARBA00021330"/>
    </source>
</evidence>
<protein>
    <recommendedName>
        <fullName evidence="3">Small RNA 2'-O-methyltransferase</fullName>
        <ecNumber evidence="11">2.1.1.386</ecNumber>
    </recommendedName>
</protein>
<dbReference type="GO" id="GO:0046872">
    <property type="term" value="F:metal ion binding"/>
    <property type="evidence" value="ECO:0007669"/>
    <property type="project" value="UniProtKB-KW"/>
</dbReference>
<keyword evidence="10" id="KW-0943">RNA-mediated gene silencing</keyword>
<sequence length="583" mass="64615">LEEHEDEQELRVTFYPELYLQRRIWILDILRRENMTQILDVGCGEGDLLTPLCQPAPWLPPPPPDRLPPPSSGTTSDKSGSPASPNFNNLDGIPELHPSLIHGLDVSPADLEFAIERTRPSGLEAEFDPANPPPRTYTINLTRFEPLDVKLWEGGLEVINEEFVGIECIVSTEVIEHLSPTIYPFFNPVLFGVYHPTFLLVTTPSYTFNARFTSPDAPTSVRKGFKDPTGRTERVFRHSDHKFEWTTEEFGAWVNEAAKEWGYESKWASIGRGRESDPYGRDEELGGASFVVEFKKLGPNAPGGMADAERERKGREVVAALAANAAESDRPPHKLAAHHRYPTHPTTRNPLSFQEIARIIKNKMEFNRESLMNVEELWFEKEIAVACGGWIEFMVRAIEESPDLVLKKEELGLRRGRNTWTVEIFGVPGSRRNLWLETGVERDGAYGSGDYVPEDWTPGEGPLSLDDSTDVGESTGAEGDISMNNSEDEGDTSGIWSAETAAGSSSGWGMYANAGAGWGDEDENDWGTSSGWRNQASTDSSDDEKPDKQPPPTATGSRRIRHVASSSTAGWDGDEDESSDTTS</sequence>
<feature type="compositionally biased region" description="Acidic residues" evidence="13">
    <location>
        <begin position="572"/>
        <end position="583"/>
    </location>
</feature>
<keyword evidence="15" id="KW-1185">Reference proteome</keyword>
<dbReference type="PANTHER" id="PTHR21404">
    <property type="entry name" value="HEN1"/>
    <property type="match status" value="1"/>
</dbReference>
<comment type="catalytic activity">
    <reaction evidence="12">
        <text>small RNA 3'-end nucleotide + S-adenosyl-L-methionine = small RNA 3'-end 2'-O-methylnucleotide + S-adenosyl-L-homocysteine + H(+)</text>
        <dbReference type="Rhea" id="RHEA:37887"/>
        <dbReference type="Rhea" id="RHEA-COMP:10415"/>
        <dbReference type="Rhea" id="RHEA-COMP:10416"/>
        <dbReference type="ChEBI" id="CHEBI:15378"/>
        <dbReference type="ChEBI" id="CHEBI:57856"/>
        <dbReference type="ChEBI" id="CHEBI:59789"/>
        <dbReference type="ChEBI" id="CHEBI:74896"/>
        <dbReference type="ChEBI" id="CHEBI:74898"/>
        <dbReference type="EC" id="2.1.1.386"/>
    </reaction>
</comment>
<reference evidence="14 15" key="1">
    <citation type="journal article" date="2019" name="Nat. Ecol. Evol.">
        <title>Megaphylogeny resolves global patterns of mushroom evolution.</title>
        <authorList>
            <person name="Varga T."/>
            <person name="Krizsan K."/>
            <person name="Foldi C."/>
            <person name="Dima B."/>
            <person name="Sanchez-Garcia M."/>
            <person name="Sanchez-Ramirez S."/>
            <person name="Szollosi G.J."/>
            <person name="Szarkandi J.G."/>
            <person name="Papp V."/>
            <person name="Albert L."/>
            <person name="Andreopoulos W."/>
            <person name="Angelini C."/>
            <person name="Antonin V."/>
            <person name="Barry K.W."/>
            <person name="Bougher N.L."/>
            <person name="Buchanan P."/>
            <person name="Buyck B."/>
            <person name="Bense V."/>
            <person name="Catcheside P."/>
            <person name="Chovatia M."/>
            <person name="Cooper J."/>
            <person name="Damon W."/>
            <person name="Desjardin D."/>
            <person name="Finy P."/>
            <person name="Geml J."/>
            <person name="Haridas S."/>
            <person name="Hughes K."/>
            <person name="Justo A."/>
            <person name="Karasinski D."/>
            <person name="Kautmanova I."/>
            <person name="Kiss B."/>
            <person name="Kocsube S."/>
            <person name="Kotiranta H."/>
            <person name="LaButti K.M."/>
            <person name="Lechner B.E."/>
            <person name="Liimatainen K."/>
            <person name="Lipzen A."/>
            <person name="Lukacs Z."/>
            <person name="Mihaltcheva S."/>
            <person name="Morgado L.N."/>
            <person name="Niskanen T."/>
            <person name="Noordeloos M.E."/>
            <person name="Ohm R.A."/>
            <person name="Ortiz-Santana B."/>
            <person name="Ovrebo C."/>
            <person name="Racz N."/>
            <person name="Riley R."/>
            <person name="Savchenko A."/>
            <person name="Shiryaev A."/>
            <person name="Soop K."/>
            <person name="Spirin V."/>
            <person name="Szebenyi C."/>
            <person name="Tomsovsky M."/>
            <person name="Tulloss R.E."/>
            <person name="Uehling J."/>
            <person name="Grigoriev I.V."/>
            <person name="Vagvolgyi C."/>
            <person name="Papp T."/>
            <person name="Martin F.M."/>
            <person name="Miettinen O."/>
            <person name="Hibbett D.S."/>
            <person name="Nagy L.G."/>
        </authorList>
    </citation>
    <scope>NUCLEOTIDE SEQUENCE [LARGE SCALE GENOMIC DNA]</scope>
    <source>
        <strain evidence="14 15">FP101781</strain>
    </source>
</reference>
<feature type="compositionally biased region" description="Polar residues" evidence="13">
    <location>
        <begin position="72"/>
        <end position="89"/>
    </location>
</feature>
<proteinExistence type="inferred from homology"/>
<dbReference type="GO" id="GO:0003723">
    <property type="term" value="F:RNA binding"/>
    <property type="evidence" value="ECO:0007669"/>
    <property type="project" value="UniProtKB-KW"/>
</dbReference>
<dbReference type="Proteomes" id="UP000298030">
    <property type="component" value="Unassembled WGS sequence"/>
</dbReference>
<evidence type="ECO:0000256" key="10">
    <source>
        <dbReference type="ARBA" id="ARBA00023158"/>
    </source>
</evidence>